<dbReference type="Proteomes" id="UP001310386">
    <property type="component" value="Unassembled WGS sequence"/>
</dbReference>
<evidence type="ECO:0000256" key="1">
    <source>
        <dbReference type="SAM" id="Phobius"/>
    </source>
</evidence>
<sequence length="174" mass="19900">MNKTFDRYASIVLMAFGTMFAWQSTKISASAYGSVVGPNVFPFGLGLILVALSAGLLYGTFRYKQEEREKTPMHYKKFWIIVFSLTLYCVFLEQIGYVIGTFLFLLVGFQAMQRGNVWKSAIIAAVFSFVIYYLYAVLLNGTLPGWPVWFTHWRFDYGSYSVFAQRLQHRAAVA</sequence>
<reference evidence="3" key="1">
    <citation type="submission" date="2023-12" db="EMBL/GenBank/DDBJ databases">
        <title>Fervidustalea candida gen. nov., sp. nov., a novel member of the family Paenibacillaceae isolated from a geothermal area.</title>
        <authorList>
            <person name="Li W.-J."/>
            <person name="Jiao J.-Y."/>
            <person name="Chen Y."/>
        </authorList>
    </citation>
    <scope>NUCLEOTIDE SEQUENCE</scope>
    <source>
        <strain evidence="3">SYSU GA230002</strain>
    </source>
</reference>
<evidence type="ECO:0000313" key="4">
    <source>
        <dbReference type="Proteomes" id="UP001310386"/>
    </source>
</evidence>
<feature type="domain" description="DUF1468" evidence="2">
    <location>
        <begin position="9"/>
        <end position="144"/>
    </location>
</feature>
<dbReference type="InterPro" id="IPR009936">
    <property type="entry name" value="DUF1468"/>
</dbReference>
<keyword evidence="4" id="KW-1185">Reference proteome</keyword>
<keyword evidence="1" id="KW-1133">Transmembrane helix</keyword>
<protein>
    <submittedName>
        <fullName evidence="3">Tripartite tricarboxylate transporter TctB family protein</fullName>
    </submittedName>
</protein>
<feature type="transmembrane region" description="Helical" evidence="1">
    <location>
        <begin position="78"/>
        <end position="111"/>
    </location>
</feature>
<dbReference type="Pfam" id="PF07331">
    <property type="entry name" value="TctB"/>
    <property type="match status" value="1"/>
</dbReference>
<dbReference type="RefSeq" id="WP_371755268.1">
    <property type="nucleotide sequence ID" value="NZ_JAYJLD010000028.1"/>
</dbReference>
<accession>A0ABU5ZPI0</accession>
<organism evidence="3 4">
    <name type="scientific">Ferviditalea candida</name>
    <dbReference type="NCBI Taxonomy" id="3108399"/>
    <lineage>
        <taxon>Bacteria</taxon>
        <taxon>Bacillati</taxon>
        <taxon>Bacillota</taxon>
        <taxon>Bacilli</taxon>
        <taxon>Bacillales</taxon>
        <taxon>Paenibacillaceae</taxon>
        <taxon>Ferviditalea</taxon>
    </lineage>
</organism>
<keyword evidence="1" id="KW-0812">Transmembrane</keyword>
<gene>
    <name evidence="3" type="ORF">VF724_15895</name>
</gene>
<feature type="transmembrane region" description="Helical" evidence="1">
    <location>
        <begin position="117"/>
        <end position="135"/>
    </location>
</feature>
<evidence type="ECO:0000259" key="2">
    <source>
        <dbReference type="Pfam" id="PF07331"/>
    </source>
</evidence>
<name>A0ABU5ZPI0_9BACL</name>
<comment type="caution">
    <text evidence="3">The sequence shown here is derived from an EMBL/GenBank/DDBJ whole genome shotgun (WGS) entry which is preliminary data.</text>
</comment>
<dbReference type="EMBL" id="JAYJLD010000028">
    <property type="protein sequence ID" value="MEB3103140.1"/>
    <property type="molecule type" value="Genomic_DNA"/>
</dbReference>
<proteinExistence type="predicted"/>
<feature type="transmembrane region" description="Helical" evidence="1">
    <location>
        <begin position="39"/>
        <end position="58"/>
    </location>
</feature>
<evidence type="ECO:0000313" key="3">
    <source>
        <dbReference type="EMBL" id="MEB3103140.1"/>
    </source>
</evidence>
<keyword evidence="1" id="KW-0472">Membrane</keyword>